<dbReference type="Proteomes" id="UP000035721">
    <property type="component" value="Unassembled WGS sequence"/>
</dbReference>
<sequence length="254" mass="26186">MPPPESVRRPRAVLATVGFSALLALSAYADPALLAMTVGLVGLVLAWGWHDLLRAPVPTVPRLITGALAVAGPAVVALTPDEPYLRWEPVVVAAGLLAILLHQLVRTDGRPRLTESLAIGVGALAVLTCGVPLVPLVRMYGGPDVLAATAAAVALACLADLLVGRRRLHAWTLPVAMLLGGWAATAAAFVTGTPRIGQALLLGFLVGGVSHAMRRLLAPLAPMAWARSQLAAASASLLVVGVVVNVLARVLLTR</sequence>
<accession>A0A077LZ24</accession>
<feature type="transmembrane region" description="Helical" evidence="1">
    <location>
        <begin position="35"/>
        <end position="53"/>
    </location>
</feature>
<feature type="transmembrane region" description="Helical" evidence="1">
    <location>
        <begin position="60"/>
        <end position="78"/>
    </location>
</feature>
<proteinExistence type="predicted"/>
<organism evidence="2 3">
    <name type="scientific">Nostocoides japonicum T1-X7</name>
    <dbReference type="NCBI Taxonomy" id="1194083"/>
    <lineage>
        <taxon>Bacteria</taxon>
        <taxon>Bacillati</taxon>
        <taxon>Actinomycetota</taxon>
        <taxon>Actinomycetes</taxon>
        <taxon>Micrococcales</taxon>
        <taxon>Intrasporangiaceae</taxon>
        <taxon>Nostocoides</taxon>
    </lineage>
</organism>
<dbReference type="AlphaFoldDB" id="A0A077LZ24"/>
<dbReference type="EMBL" id="CAJB01000081">
    <property type="protein sequence ID" value="CCH77199.1"/>
    <property type="molecule type" value="Genomic_DNA"/>
</dbReference>
<name>A0A077LZ24_9MICO</name>
<feature type="transmembrane region" description="Helical" evidence="1">
    <location>
        <begin position="84"/>
        <end position="105"/>
    </location>
</feature>
<keyword evidence="1" id="KW-0812">Transmembrane</keyword>
<reference evidence="2 3" key="1">
    <citation type="journal article" date="2013" name="ISME J.">
        <title>A metabolic model for members of the genus Tetrasphaera involved in enhanced biological phosphorus removal.</title>
        <authorList>
            <person name="Kristiansen R."/>
            <person name="Nguyen H.T.T."/>
            <person name="Saunders A.M."/>
            <person name="Nielsen J.L."/>
            <person name="Wimmer R."/>
            <person name="Le V.Q."/>
            <person name="McIlroy S.J."/>
            <person name="Petrovski S."/>
            <person name="Seviour R.J."/>
            <person name="Calteau A."/>
            <person name="Nielsen K.L."/>
            <person name="Nielsen P.H."/>
        </authorList>
    </citation>
    <scope>NUCLEOTIDE SEQUENCE [LARGE SCALE GENOMIC DNA]</scope>
    <source>
        <strain evidence="2 3">T1-X7</strain>
    </source>
</reference>
<feature type="transmembrane region" description="Helical" evidence="1">
    <location>
        <begin position="230"/>
        <end position="252"/>
    </location>
</feature>
<keyword evidence="3" id="KW-1185">Reference proteome</keyword>
<feature type="transmembrane region" description="Helical" evidence="1">
    <location>
        <begin position="145"/>
        <end position="163"/>
    </location>
</feature>
<protein>
    <submittedName>
        <fullName evidence="2">Uncharacterized protein</fullName>
    </submittedName>
</protein>
<keyword evidence="1" id="KW-0472">Membrane</keyword>
<dbReference type="STRING" id="1194083.BN12_1710001"/>
<evidence type="ECO:0000256" key="1">
    <source>
        <dbReference type="SAM" id="Phobius"/>
    </source>
</evidence>
<feature type="transmembrane region" description="Helical" evidence="1">
    <location>
        <begin position="117"/>
        <end position="139"/>
    </location>
</feature>
<keyword evidence="1" id="KW-1133">Transmembrane helix</keyword>
<feature type="transmembrane region" description="Helical" evidence="1">
    <location>
        <begin position="170"/>
        <end position="190"/>
    </location>
</feature>
<evidence type="ECO:0000313" key="2">
    <source>
        <dbReference type="EMBL" id="CCH77199.1"/>
    </source>
</evidence>
<feature type="transmembrane region" description="Helical" evidence="1">
    <location>
        <begin position="12"/>
        <end position="29"/>
    </location>
</feature>
<comment type="caution">
    <text evidence="2">The sequence shown here is derived from an EMBL/GenBank/DDBJ whole genome shotgun (WGS) entry which is preliminary data.</text>
</comment>
<evidence type="ECO:0000313" key="3">
    <source>
        <dbReference type="Proteomes" id="UP000035721"/>
    </source>
</evidence>
<gene>
    <name evidence="2" type="ORF">BN12_1710001</name>
</gene>